<keyword evidence="4" id="KW-1185">Reference proteome</keyword>
<feature type="region of interest" description="Disordered" evidence="1">
    <location>
        <begin position="79"/>
        <end position="136"/>
    </location>
</feature>
<reference evidence="3 4" key="1">
    <citation type="submission" date="2020-08" db="EMBL/GenBank/DDBJ databases">
        <title>Sequencing the genomes of 1000 actinobacteria strains.</title>
        <authorList>
            <person name="Klenk H.-P."/>
        </authorList>
    </citation>
    <scope>NUCLEOTIDE SEQUENCE [LARGE SCALE GENOMIC DNA]</scope>
    <source>
        <strain evidence="3 4">DSM 44320</strain>
    </source>
</reference>
<keyword evidence="2" id="KW-0812">Transmembrane</keyword>
<name>A0A7W5V2L1_9ACTN</name>
<feature type="transmembrane region" description="Helical" evidence="2">
    <location>
        <begin position="39"/>
        <end position="62"/>
    </location>
</feature>
<keyword evidence="2" id="KW-0472">Membrane</keyword>
<dbReference type="AlphaFoldDB" id="A0A7W5V2L1"/>
<keyword evidence="2" id="KW-1133">Transmembrane helix</keyword>
<gene>
    <name evidence="3" type="ORF">FHR33_005172</name>
</gene>
<evidence type="ECO:0000256" key="2">
    <source>
        <dbReference type="SAM" id="Phobius"/>
    </source>
</evidence>
<dbReference type="Proteomes" id="UP000579945">
    <property type="component" value="Unassembled WGS sequence"/>
</dbReference>
<protein>
    <submittedName>
        <fullName evidence="3">Cell division protein FtsB</fullName>
    </submittedName>
</protein>
<accession>A0A7W5V2L1</accession>
<dbReference type="GO" id="GO:0051301">
    <property type="term" value="P:cell division"/>
    <property type="evidence" value="ECO:0007669"/>
    <property type="project" value="UniProtKB-KW"/>
</dbReference>
<dbReference type="EMBL" id="JACIBV010000001">
    <property type="protein sequence ID" value="MBB3729312.1"/>
    <property type="molecule type" value="Genomic_DNA"/>
</dbReference>
<dbReference type="RefSeq" id="WP_183652420.1">
    <property type="nucleotide sequence ID" value="NZ_JACIBV010000001.1"/>
</dbReference>
<evidence type="ECO:0000313" key="4">
    <source>
        <dbReference type="Proteomes" id="UP000579945"/>
    </source>
</evidence>
<feature type="compositionally biased region" description="Basic and acidic residues" evidence="1">
    <location>
        <begin position="83"/>
        <end position="102"/>
    </location>
</feature>
<feature type="compositionally biased region" description="Basic and acidic residues" evidence="1">
    <location>
        <begin position="116"/>
        <end position="136"/>
    </location>
</feature>
<sequence length="136" mass="15037">MIVLGLILVLLAAAAIYVIAMEPDTTYTVFGYVFQPSHLEMFLTGAVTAGVLLLGISMIASGSRRSAVRRRKLREARAQANDRVAKLEDEKRQLERKLHEDDSPATTTDTVPRQARHTDDHLVAGSPTDERSRHNA</sequence>
<evidence type="ECO:0000256" key="1">
    <source>
        <dbReference type="SAM" id="MobiDB-lite"/>
    </source>
</evidence>
<organism evidence="3 4">
    <name type="scientific">Nonomuraea dietziae</name>
    <dbReference type="NCBI Taxonomy" id="65515"/>
    <lineage>
        <taxon>Bacteria</taxon>
        <taxon>Bacillati</taxon>
        <taxon>Actinomycetota</taxon>
        <taxon>Actinomycetes</taxon>
        <taxon>Streptosporangiales</taxon>
        <taxon>Streptosporangiaceae</taxon>
        <taxon>Nonomuraea</taxon>
    </lineage>
</organism>
<keyword evidence="3" id="KW-0132">Cell division</keyword>
<comment type="caution">
    <text evidence="3">The sequence shown here is derived from an EMBL/GenBank/DDBJ whole genome shotgun (WGS) entry which is preliminary data.</text>
</comment>
<proteinExistence type="predicted"/>
<dbReference type="GeneID" id="95391501"/>
<evidence type="ECO:0000313" key="3">
    <source>
        <dbReference type="EMBL" id="MBB3729312.1"/>
    </source>
</evidence>
<keyword evidence="3" id="KW-0131">Cell cycle</keyword>